<feature type="transmembrane region" description="Helical" evidence="7">
    <location>
        <begin position="280"/>
        <end position="299"/>
    </location>
</feature>
<dbReference type="InterPro" id="IPR035906">
    <property type="entry name" value="MetI-like_sf"/>
</dbReference>
<keyword evidence="4 7" id="KW-0812">Transmembrane</keyword>
<keyword evidence="6 7" id="KW-0472">Membrane</keyword>
<dbReference type="Gene3D" id="1.10.3720.10">
    <property type="entry name" value="MetI-like"/>
    <property type="match status" value="1"/>
</dbReference>
<dbReference type="InterPro" id="IPR000515">
    <property type="entry name" value="MetI-like"/>
</dbReference>
<feature type="transmembrane region" description="Helical" evidence="7">
    <location>
        <begin position="237"/>
        <end position="260"/>
    </location>
</feature>
<keyword evidence="2 7" id="KW-0813">Transport</keyword>
<feature type="transmembrane region" description="Helical" evidence="7">
    <location>
        <begin position="143"/>
        <end position="164"/>
    </location>
</feature>
<comment type="caution">
    <text evidence="9">The sequence shown here is derived from an EMBL/GenBank/DDBJ whole genome shotgun (WGS) entry which is preliminary data.</text>
</comment>
<reference evidence="10" key="1">
    <citation type="journal article" date="2019" name="Int. J. Syst. Evol. Microbiol.">
        <title>The Global Catalogue of Microorganisms (GCM) 10K type strain sequencing project: providing services to taxonomists for standard genome sequencing and annotation.</title>
        <authorList>
            <consortium name="The Broad Institute Genomics Platform"/>
            <consortium name="The Broad Institute Genome Sequencing Center for Infectious Disease"/>
            <person name="Wu L."/>
            <person name="Ma J."/>
        </authorList>
    </citation>
    <scope>NUCLEOTIDE SEQUENCE [LARGE SCALE GENOMIC DNA]</scope>
    <source>
        <strain evidence="10">JCM 14319</strain>
    </source>
</reference>
<dbReference type="Pfam" id="PF00528">
    <property type="entry name" value="BPD_transp_1"/>
    <property type="match status" value="1"/>
</dbReference>
<evidence type="ECO:0000313" key="9">
    <source>
        <dbReference type="EMBL" id="GAA1763611.1"/>
    </source>
</evidence>
<evidence type="ECO:0000256" key="4">
    <source>
        <dbReference type="ARBA" id="ARBA00022692"/>
    </source>
</evidence>
<keyword evidence="5 7" id="KW-1133">Transmembrane helix</keyword>
<evidence type="ECO:0000256" key="3">
    <source>
        <dbReference type="ARBA" id="ARBA00022475"/>
    </source>
</evidence>
<evidence type="ECO:0000256" key="1">
    <source>
        <dbReference type="ARBA" id="ARBA00004651"/>
    </source>
</evidence>
<dbReference type="PROSITE" id="PS50928">
    <property type="entry name" value="ABC_TM1"/>
    <property type="match status" value="1"/>
</dbReference>
<dbReference type="EMBL" id="BAAANH010000005">
    <property type="protein sequence ID" value="GAA1763611.1"/>
    <property type="molecule type" value="Genomic_DNA"/>
</dbReference>
<dbReference type="InterPro" id="IPR045621">
    <property type="entry name" value="BPD_transp_1_N"/>
</dbReference>
<comment type="subcellular location">
    <subcellularLocation>
        <location evidence="1 7">Cell membrane</location>
        <topology evidence="1 7">Multi-pass membrane protein</topology>
    </subcellularLocation>
</comment>
<evidence type="ECO:0000259" key="8">
    <source>
        <dbReference type="PROSITE" id="PS50928"/>
    </source>
</evidence>
<dbReference type="Pfam" id="PF19300">
    <property type="entry name" value="BPD_transp_1_N"/>
    <property type="match status" value="1"/>
</dbReference>
<feature type="domain" description="ABC transmembrane type-1" evidence="8">
    <location>
        <begin position="95"/>
        <end position="299"/>
    </location>
</feature>
<accession>A0ABP4WYL2</accession>
<gene>
    <name evidence="9" type="ORF">GCM10009747_23980</name>
</gene>
<feature type="transmembrane region" description="Helical" evidence="7">
    <location>
        <begin position="176"/>
        <end position="196"/>
    </location>
</feature>
<feature type="transmembrane region" description="Helical" evidence="7">
    <location>
        <begin position="97"/>
        <end position="122"/>
    </location>
</feature>
<dbReference type="SUPFAM" id="SSF161098">
    <property type="entry name" value="MetI-like"/>
    <property type="match status" value="1"/>
</dbReference>
<proteinExistence type="inferred from homology"/>
<dbReference type="PANTHER" id="PTHR43163">
    <property type="entry name" value="DIPEPTIDE TRANSPORT SYSTEM PERMEASE PROTEIN DPPB-RELATED"/>
    <property type="match status" value="1"/>
</dbReference>
<dbReference type="CDD" id="cd06261">
    <property type="entry name" value="TM_PBP2"/>
    <property type="match status" value="1"/>
</dbReference>
<dbReference type="Proteomes" id="UP001500506">
    <property type="component" value="Unassembled WGS sequence"/>
</dbReference>
<dbReference type="RefSeq" id="WP_232499896.1">
    <property type="nucleotide sequence ID" value="NZ_BAAANH010000005.1"/>
</dbReference>
<evidence type="ECO:0000256" key="6">
    <source>
        <dbReference type="ARBA" id="ARBA00023136"/>
    </source>
</evidence>
<protein>
    <submittedName>
        <fullName evidence="9">ABC transporter permease</fullName>
    </submittedName>
</protein>
<dbReference type="PANTHER" id="PTHR43163:SF3">
    <property type="entry name" value="PEPTIDE ABC TRANSPORTER PERMEASE PROTEIN"/>
    <property type="match status" value="1"/>
</dbReference>
<evidence type="ECO:0000256" key="2">
    <source>
        <dbReference type="ARBA" id="ARBA00022448"/>
    </source>
</evidence>
<comment type="similarity">
    <text evidence="7">Belongs to the binding-protein-dependent transport system permease family.</text>
</comment>
<evidence type="ECO:0000256" key="5">
    <source>
        <dbReference type="ARBA" id="ARBA00022989"/>
    </source>
</evidence>
<keyword evidence="3" id="KW-1003">Cell membrane</keyword>
<name>A0ABP4WYL2_9MICO</name>
<sequence>MVTFTLKRIASGIVLLVAISLLTYTLLYFSGTNIARNILGDMATEDQVALKQQELGLDQPLFARFLDWAGGVLSGDLGRSWFNAETVGQSLMNRLPITLTLVVVAILLTAILATVLGMTAAVKRGWVDRVVQIGAVIGDAIPGFVLAIIFVTIFAIQLGLFPAISTIAPGAGPDAWLISLTLPAIAMTVTAVTSGAQQVRSAVIAQLEKDYVRTLRSRGVSEREILFKHVLRSAAPAGLTVLSLQFIGMLGGVVIIEQIFALPGMGALAVSATSLGDIPIVMGVVLYTVIIVIIVNLLVDLANGWLNPKVRVS</sequence>
<feature type="transmembrane region" description="Helical" evidence="7">
    <location>
        <begin position="12"/>
        <end position="31"/>
    </location>
</feature>
<evidence type="ECO:0000313" key="10">
    <source>
        <dbReference type="Proteomes" id="UP001500506"/>
    </source>
</evidence>
<organism evidence="9 10">
    <name type="scientific">Agromyces humatus</name>
    <dbReference type="NCBI Taxonomy" id="279573"/>
    <lineage>
        <taxon>Bacteria</taxon>
        <taxon>Bacillati</taxon>
        <taxon>Actinomycetota</taxon>
        <taxon>Actinomycetes</taxon>
        <taxon>Micrococcales</taxon>
        <taxon>Microbacteriaceae</taxon>
        <taxon>Agromyces</taxon>
    </lineage>
</organism>
<keyword evidence="10" id="KW-1185">Reference proteome</keyword>
<evidence type="ECO:0000256" key="7">
    <source>
        <dbReference type="RuleBase" id="RU363032"/>
    </source>
</evidence>